<feature type="domain" description="Thyroglobulin type-1" evidence="17">
    <location>
        <begin position="1018"/>
        <end position="1073"/>
    </location>
</feature>
<dbReference type="InterPro" id="IPR011641">
    <property type="entry name" value="Tyr-kin_ephrin_A/B_rcpt-like"/>
</dbReference>
<keyword evidence="5" id="KW-0893">Thyroid hormones biosynthesis</keyword>
<feature type="domain" description="Thyroglobulin type-1" evidence="17">
    <location>
        <begin position="98"/>
        <end position="165"/>
    </location>
</feature>
<dbReference type="Pfam" id="PF00086">
    <property type="entry name" value="Thyroglobulin_1"/>
    <property type="match status" value="7"/>
</dbReference>
<feature type="domain" description="Thyroglobulin type-1" evidence="17">
    <location>
        <begin position="730"/>
        <end position="920"/>
    </location>
</feature>
<dbReference type="SUPFAM" id="SSF53474">
    <property type="entry name" value="alpha/beta-Hydrolases"/>
    <property type="match status" value="1"/>
</dbReference>
<feature type="disulfide bond" evidence="15">
    <location>
        <begin position="169"/>
        <end position="188"/>
    </location>
</feature>
<comment type="subunit">
    <text evidence="14">Monomer. Homodimer (via ChEL region); occurs in the endoplasmic reticulum and is required for export to the Golgi apparatus. Homooligomer; disulfide-linked; stored in this form in the thyroid follicle lumen.</text>
</comment>
<sequence>MRAPVPHPQLLAIFLLIIGITSATISEYADNSQSLLPCEHARERAHRNGNNDYIPQCSEYGLYRKIQCSRNGSSCWCVDENGVEVSSSKQLGAPPVCLSFCQLKKQQILVSGYINRTSITHIPQCKDSGEFEPVQCDQILGQCWCVDNDGMEIYGTRQVGKPLKCPQSCEIRDRRILHGVGEKVPPHCSSTGEFLPVQCKLVNTTDKMIIDVVTSFSRFPNAFKSISSLRESFPEISGYCYCADTLGRELADTGLELLLGEVQDTEDFAGQFRSRLFTDTAVYRILQRRFLGVQLIISGKFRCPSICEVQRFTASSMGDVYTPSCTDNGDYEPAQCQVGGQCWCVDSKGREIYGSRIQGESPNCNNHQDCSTSRRQALSSLFFGPTGHFGQNSLFVTQEEELGTKINTNHCPSYISESYQKSGLLIPISEKFKNTQPKLENFISDMVNGLFASRNLIQVALKSKSNFKIFQQNLFGGKYLKNMAGLNFTGSVGTRSKFNFSEFFQQIGLTGMYSGGNFIELAKLFSSEENSYLTKESSNFSKQSFELSQPIQGSFGQTVNLKENQNRVTLFESILEQEEFTTLLRKVISFPPKISQDISEAVQIVMQSKNCEKRNLDGFVPTCTEDGRFNEIQCSKSECWCVDYQGKEIEGSRTQDKQPRCPTKCVKEREQQKLIKKSLPAGSEPYVPSCDLKGDFYPVQCSGKQCFCVNMEGGTIPGTRKLSGENIQCPSKCQLTASNAFLETAKMLLADTGSAVQLSQVYIPQCLENGDWRSVQCSGPTEQALEVYQIWKTQNRNTSYSEMLRLILTYKNTSQSFSDFVLALYNNGHQNVFPLFSKYPGFNDIPEYVLKGNVTVDTDNILLNPYIFWKILSGTLTFYPGNYGDFSVPLSHFELRNCWCVDLDGQKLQGTEMTNKIPKCPGTCELAKLKTTQFTELAEKIISASNTSQFPLGQGFLLANGIRLLESELFNNNSFLQSGVTLSESFMSRDTFSLQLAAQSTLHFYWRRRFADRQSFGETTLLAYLPYVPQCDGLGNWNPVQFYESTGHSWCVDEDGNYIPYSLGTRASSPPQCQTSCQQSQTNALIANWMPQTISSNKRNASEFLIPSCTETGQYSSLQNLEPFTDCVLPSSNDLIMEGVRDINSGFKCPVCPLPFRSQNINHGAVFCEEITEDGRNVQTCQVVCQKGYYNVFSGKTFTCDETSLQWISPTPHLQSCQRVQAFQTVQTKASFQVLLPSSKTCMADYSGLIQSFRTFILDDLKAQGLCHVQVNYFGNRGTGTVPVCDDSTVYVECLSTDRLGVNVTWRAQLQDIQVSALPGLRDIEAAIVGENLVGRFLSIIRSGNYTLTLDSKLFVADNSADFPRDDDFSLSPEVKLGCKEGFRRLIESSTDSRDLGGCAICPAGSFGQGDSCQSCPAGSYQENAGSTSCIKCPPGTNTAYSGTISKSQCMTDCQMNAKSLLCDENGQYYPSQKDEATNTYYCIDIYGEKLKWTEVDTELTNDQCLLLRRFELVPQDQLVFLTGEEISSDVGFVKSSGSKQQLVDCVKDCSMDDACDYLTVSPNGSNLACEQYNGDQSNIICSTTNRMLQGFLGNPFSVNMERLSCQFKIKPTDINSVKVYRKQGHEFPRTGLKPFEKTDFSNTIDGVYNTTVFSAEDTSLTDVHYFCRQTCGQNPCCHGFILSQIILNKGTILCGLLSSPHLLLCNAKDWSETSHLGGYGVCKGVKSQKEQKAFSFFLGSQEFTGSYAMLSKSIGKVEYNTELTAEVKEEIQRRFVQFQKVFLLRDPGERTASNDSECGFKAFEGQNAITVSDSAMDNFFPVDVNDVKVDEAISVASLQFQVAKQRYSSSQAVLWCLTRCLEEKSWCRLADLQDTRNGYYSCIIYPESHQCNNTVDLAPNSCDITLTNKPHRLYHKKESLGTKVKHFYTHLPYQKLSGISVRNKITMTGKSVAKGFFECELHCDADPCCKGFGYFETSQLTGKEVLCLTLGSLGIQSCSSQERSSWHVTNCSSLSNVAETHPYGWYQKPDEEQPVTSALCPPTDPTPEAKEVSLDDWILLDSSSVSIDSSLSEYDTLQLTGNTKNTLRTGQNYCLSACSQVPSCMTTSIEVQQTKTRCIFYPETQSCYHSLKKHTCRVLIKEPATYIYRKKVSPRPLPSLTIPSRGSLFGNSRAILIGSDVKYVNQYLGIPFAAPPVGNLRFHPPQPYNWTGTLNATTARSSCLQPGDGKAQYSSVSEDCLYLNVFVPSNIRASSPVLLYFHNSPSDYSENGQTFIDGSYQAAIGDIIVVIAGYRVGVFGFLSISNAVPSGNWGLLDQAAALKWTHENIAYLGGDPTLISIAADRAGADIASLHLMSPETKPIRRVLLMGGSVSSPMLIISKTRAEEQVRFLATEVGCLMANDEDILTCLRKVDSNVLNEAQTKLLALRGPFQTWGPVIDGVYVRDAQLKLTQQQMSQDIPLLIGTDEQDGLIVRAKAIKRFEEAQGRGDSKTAFYQALQNSLGGEERNPLVQDAAVWFYSLEHSTDDYAGFSRALENATRDHFIACPAVKMAKEWVANTTGSVFMYHVPEDFSQSSSGLDLPADVKYAFGLPFHSNYKYQFSIEEQNLSLKIMRYITNFIKTGNPNYQYTFSRRLSSNLPVWPEHLAHSNGENYKEFSSSLSNKQGLKRAECSFWNKYIPTLKASTSSKTAVLLTEKSIDSGLKSAVTETGPEQEKYN</sequence>
<feature type="disulfide bond" evidence="15">
    <location>
        <begin position="68"/>
        <end position="75"/>
    </location>
</feature>
<accession>A0AAD1S416</accession>
<keyword evidence="7" id="KW-0405">Iodination</keyword>
<dbReference type="GO" id="GO:0005179">
    <property type="term" value="F:hormone activity"/>
    <property type="evidence" value="ECO:0007669"/>
    <property type="project" value="UniProtKB-KW"/>
</dbReference>
<keyword evidence="4" id="KW-0964">Secreted</keyword>
<keyword evidence="8" id="KW-0372">Hormone</keyword>
<dbReference type="InterPro" id="IPR000716">
    <property type="entry name" value="Thyroglobulin_1"/>
</dbReference>
<feature type="domain" description="Thyroglobulin type-1" evidence="17">
    <location>
        <begin position="35"/>
        <end position="97"/>
    </location>
</feature>
<evidence type="ECO:0000256" key="15">
    <source>
        <dbReference type="PROSITE-ProRule" id="PRU00500"/>
    </source>
</evidence>
<evidence type="ECO:0000313" key="18">
    <source>
        <dbReference type="EMBL" id="CAH2285956.1"/>
    </source>
</evidence>
<dbReference type="GO" id="GO:0005615">
    <property type="term" value="C:extracellular space"/>
    <property type="evidence" value="ECO:0007669"/>
    <property type="project" value="TreeGrafter"/>
</dbReference>
<dbReference type="InterPro" id="IPR002018">
    <property type="entry name" value="CarbesteraseB"/>
</dbReference>
<evidence type="ECO:0000256" key="4">
    <source>
        <dbReference type="ARBA" id="ARBA00022525"/>
    </source>
</evidence>
<evidence type="ECO:0000256" key="13">
    <source>
        <dbReference type="ARBA" id="ARBA00023180"/>
    </source>
</evidence>
<dbReference type="Gene3D" id="2.10.50.10">
    <property type="entry name" value="Tumor Necrosis Factor Receptor, subunit A, domain 2"/>
    <property type="match status" value="1"/>
</dbReference>
<dbReference type="InterPro" id="IPR029058">
    <property type="entry name" value="AB_hydrolase_fold"/>
</dbReference>
<feature type="domain" description="Thyroglobulin type-1" evidence="17">
    <location>
        <begin position="1451"/>
        <end position="1505"/>
    </location>
</feature>
<feature type="disulfide bond" evidence="15">
    <location>
        <begin position="145"/>
        <end position="165"/>
    </location>
</feature>
<dbReference type="EMBL" id="OW240915">
    <property type="protein sequence ID" value="CAH2285956.1"/>
    <property type="molecule type" value="Genomic_DNA"/>
</dbReference>
<gene>
    <name evidence="18" type="ORF">PECUL_23A022582</name>
</gene>
<dbReference type="GO" id="GO:0042446">
    <property type="term" value="P:hormone biosynthetic process"/>
    <property type="evidence" value="ECO:0007669"/>
    <property type="project" value="UniProtKB-KW"/>
</dbReference>
<keyword evidence="9 16" id="KW-0732">Signal</keyword>
<evidence type="ECO:0000256" key="10">
    <source>
        <dbReference type="ARBA" id="ARBA00022737"/>
    </source>
</evidence>
<feature type="disulfide bond" evidence="15">
    <location>
        <begin position="38"/>
        <end position="57"/>
    </location>
</feature>
<dbReference type="InterPro" id="IPR036857">
    <property type="entry name" value="Thyroglobulin_1_sf"/>
</dbReference>
<feature type="domain" description="Thyroglobulin type-1" evidence="17">
    <location>
        <begin position="608"/>
        <end position="661"/>
    </location>
</feature>
<feature type="chain" id="PRO_5041972054" description="Thyroglobulin" evidence="16">
    <location>
        <begin position="24"/>
        <end position="2720"/>
    </location>
</feature>
<feature type="disulfide bond" evidence="15">
    <location>
        <begin position="900"/>
        <end position="920"/>
    </location>
</feature>
<dbReference type="SUPFAM" id="SSF57610">
    <property type="entry name" value="Thyroglobulin type-1 domain"/>
    <property type="match status" value="9"/>
</dbReference>
<dbReference type="FunFam" id="3.40.50.1820:FF:000127">
    <property type="entry name" value="Thyroglobulin"/>
    <property type="match status" value="1"/>
</dbReference>
<dbReference type="CDD" id="cd00191">
    <property type="entry name" value="TY"/>
    <property type="match status" value="6"/>
</dbReference>
<dbReference type="InterPro" id="IPR019819">
    <property type="entry name" value="Carboxylesterase_B_CS"/>
</dbReference>
<evidence type="ECO:0000313" key="19">
    <source>
        <dbReference type="Proteomes" id="UP001295444"/>
    </source>
</evidence>
<keyword evidence="19" id="KW-1185">Reference proteome</keyword>
<keyword evidence="10" id="KW-0677">Repeat</keyword>
<dbReference type="PROSITE" id="PS00941">
    <property type="entry name" value="CARBOXYLESTERASE_B_2"/>
    <property type="match status" value="1"/>
</dbReference>
<evidence type="ECO:0000256" key="6">
    <source>
        <dbReference type="ARBA" id="ARBA00022641"/>
    </source>
</evidence>
<evidence type="ECO:0000256" key="9">
    <source>
        <dbReference type="ARBA" id="ARBA00022729"/>
    </source>
</evidence>
<feature type="domain" description="Thyroglobulin type-1" evidence="17">
    <location>
        <begin position="304"/>
        <end position="364"/>
    </location>
</feature>
<comment type="subcellular location">
    <subcellularLocation>
        <location evidence="1">Secreted</location>
    </subcellularLocation>
</comment>
<organism evidence="18 19">
    <name type="scientific">Pelobates cultripes</name>
    <name type="common">Western spadefoot toad</name>
    <dbReference type="NCBI Taxonomy" id="61616"/>
    <lineage>
        <taxon>Eukaryota</taxon>
        <taxon>Metazoa</taxon>
        <taxon>Chordata</taxon>
        <taxon>Craniata</taxon>
        <taxon>Vertebrata</taxon>
        <taxon>Euteleostomi</taxon>
        <taxon>Amphibia</taxon>
        <taxon>Batrachia</taxon>
        <taxon>Anura</taxon>
        <taxon>Pelobatoidea</taxon>
        <taxon>Pelobatidae</taxon>
        <taxon>Pelobates</taxon>
    </lineage>
</organism>
<evidence type="ECO:0000256" key="14">
    <source>
        <dbReference type="ARBA" id="ARBA00046595"/>
    </source>
</evidence>
<dbReference type="Gene3D" id="4.10.800.10">
    <property type="entry name" value="Thyroglobulin type-1"/>
    <property type="match status" value="8"/>
</dbReference>
<reference evidence="18" key="1">
    <citation type="submission" date="2022-03" db="EMBL/GenBank/DDBJ databases">
        <authorList>
            <person name="Alioto T."/>
            <person name="Alioto T."/>
            <person name="Gomez Garrido J."/>
        </authorList>
    </citation>
    <scope>NUCLEOTIDE SEQUENCE</scope>
</reference>
<evidence type="ECO:0000256" key="12">
    <source>
        <dbReference type="ARBA" id="ARBA00023157"/>
    </source>
</evidence>
<feature type="disulfide bond" evidence="15">
    <location>
        <begin position="77"/>
        <end position="97"/>
    </location>
</feature>
<dbReference type="PANTHER" id="PTHR14093">
    <property type="entry name" value="HLA CLASS II GAMMA CHAIN"/>
    <property type="match status" value="1"/>
</dbReference>
<proteinExistence type="inferred from homology"/>
<keyword evidence="11" id="KW-0795">Thyroid hormone</keyword>
<keyword evidence="13" id="KW-0325">Glycoprotein</keyword>
<name>A0AAD1S416_PELCU</name>
<protein>
    <recommendedName>
        <fullName evidence="3">Thyroglobulin</fullName>
    </recommendedName>
</protein>
<dbReference type="PROSITE" id="PS51162">
    <property type="entry name" value="THYROGLOBULIN_1_2"/>
    <property type="match status" value="9"/>
</dbReference>
<comment type="caution">
    <text evidence="15">Lacks conserved residue(s) required for the propagation of feature annotation.</text>
</comment>
<dbReference type="Gene3D" id="3.40.50.1820">
    <property type="entry name" value="alpha/beta hydrolase"/>
    <property type="match status" value="1"/>
</dbReference>
<dbReference type="PROSITE" id="PS00484">
    <property type="entry name" value="THYROGLOBULIN_1_1"/>
    <property type="match status" value="5"/>
</dbReference>
<evidence type="ECO:0000256" key="3">
    <source>
        <dbReference type="ARBA" id="ARBA00017326"/>
    </source>
</evidence>
<feature type="domain" description="Thyroglobulin type-1" evidence="17">
    <location>
        <begin position="662"/>
        <end position="729"/>
    </location>
</feature>
<keyword evidence="12 15" id="KW-1015">Disulfide bond</keyword>
<evidence type="ECO:0000256" key="11">
    <source>
        <dbReference type="ARBA" id="ARBA00022920"/>
    </source>
</evidence>
<feature type="signal peptide" evidence="16">
    <location>
        <begin position="1"/>
        <end position="23"/>
    </location>
</feature>
<dbReference type="Pfam" id="PF07699">
    <property type="entry name" value="Ephrin_rec_like"/>
    <property type="match status" value="1"/>
</dbReference>
<feature type="disulfide bond" evidence="15">
    <location>
        <begin position="136"/>
        <end position="143"/>
    </location>
</feature>
<evidence type="ECO:0000256" key="5">
    <source>
        <dbReference type="ARBA" id="ARBA00022534"/>
    </source>
</evidence>
<feature type="disulfide bond" evidence="15">
    <location>
        <begin position="344"/>
        <end position="364"/>
    </location>
</feature>
<feature type="domain" description="Thyroglobulin type-1" evidence="17">
    <location>
        <begin position="166"/>
        <end position="264"/>
    </location>
</feature>
<comment type="similarity">
    <text evidence="2">Belongs to the type-B carboxylesterase/lipase family.</text>
</comment>
<dbReference type="GO" id="GO:0006590">
    <property type="term" value="P:thyroid hormone generation"/>
    <property type="evidence" value="ECO:0007669"/>
    <property type="project" value="TreeGrafter"/>
</dbReference>
<evidence type="ECO:0000256" key="8">
    <source>
        <dbReference type="ARBA" id="ARBA00022702"/>
    </source>
</evidence>
<evidence type="ECO:0000256" key="7">
    <source>
        <dbReference type="ARBA" id="ARBA00022653"/>
    </source>
</evidence>
<dbReference type="SMART" id="SM01411">
    <property type="entry name" value="Ephrin_rec_like"/>
    <property type="match status" value="1"/>
</dbReference>
<feature type="disulfide bond" evidence="15">
    <location>
        <begin position="641"/>
        <end position="661"/>
    </location>
</feature>
<dbReference type="PANTHER" id="PTHR14093:SF19">
    <property type="entry name" value="THYROGLOBULIN"/>
    <property type="match status" value="1"/>
</dbReference>
<evidence type="ECO:0000256" key="2">
    <source>
        <dbReference type="ARBA" id="ARBA00005964"/>
    </source>
</evidence>
<dbReference type="Proteomes" id="UP001295444">
    <property type="component" value="Chromosome 04"/>
</dbReference>
<evidence type="ECO:0000256" key="1">
    <source>
        <dbReference type="ARBA" id="ARBA00004613"/>
    </source>
</evidence>
<evidence type="ECO:0000256" key="16">
    <source>
        <dbReference type="SAM" id="SignalP"/>
    </source>
</evidence>
<keyword evidence="6" id="KW-0765">Sulfation</keyword>
<dbReference type="InterPro" id="IPR052001">
    <property type="entry name" value="MHC-II_Gamma/Thyroglobulin"/>
</dbReference>
<dbReference type="SMART" id="SM00211">
    <property type="entry name" value="TY"/>
    <property type="match status" value="8"/>
</dbReference>
<evidence type="ECO:0000259" key="17">
    <source>
        <dbReference type="PROSITE" id="PS51162"/>
    </source>
</evidence>
<dbReference type="Pfam" id="PF00135">
    <property type="entry name" value="COesterase"/>
    <property type="match status" value="1"/>
</dbReference>